<evidence type="ECO:0000313" key="2">
    <source>
        <dbReference type="Proteomes" id="UP001060085"/>
    </source>
</evidence>
<dbReference type="EMBL" id="CM044704">
    <property type="protein sequence ID" value="KAI5670006.1"/>
    <property type="molecule type" value="Genomic_DNA"/>
</dbReference>
<gene>
    <name evidence="1" type="ORF">M9H77_19859</name>
</gene>
<evidence type="ECO:0000313" key="1">
    <source>
        <dbReference type="EMBL" id="KAI5670006.1"/>
    </source>
</evidence>
<organism evidence="1 2">
    <name type="scientific">Catharanthus roseus</name>
    <name type="common">Madagascar periwinkle</name>
    <name type="synonym">Vinca rosea</name>
    <dbReference type="NCBI Taxonomy" id="4058"/>
    <lineage>
        <taxon>Eukaryota</taxon>
        <taxon>Viridiplantae</taxon>
        <taxon>Streptophyta</taxon>
        <taxon>Embryophyta</taxon>
        <taxon>Tracheophyta</taxon>
        <taxon>Spermatophyta</taxon>
        <taxon>Magnoliopsida</taxon>
        <taxon>eudicotyledons</taxon>
        <taxon>Gunneridae</taxon>
        <taxon>Pentapetalae</taxon>
        <taxon>asterids</taxon>
        <taxon>lamiids</taxon>
        <taxon>Gentianales</taxon>
        <taxon>Apocynaceae</taxon>
        <taxon>Rauvolfioideae</taxon>
        <taxon>Vinceae</taxon>
        <taxon>Catharanthinae</taxon>
        <taxon>Catharanthus</taxon>
    </lineage>
</organism>
<dbReference type="Proteomes" id="UP001060085">
    <property type="component" value="Linkage Group LG04"/>
</dbReference>
<proteinExistence type="predicted"/>
<accession>A0ACC0BBH6</accession>
<name>A0ACC0BBH6_CATRO</name>
<comment type="caution">
    <text evidence="1">The sequence shown here is derived from an EMBL/GenBank/DDBJ whole genome shotgun (WGS) entry which is preliminary data.</text>
</comment>
<keyword evidence="2" id="KW-1185">Reference proteome</keyword>
<reference evidence="2" key="1">
    <citation type="journal article" date="2023" name="Nat. Plants">
        <title>Single-cell RNA sequencing provides a high-resolution roadmap for understanding the multicellular compartmentation of specialized metabolism.</title>
        <authorList>
            <person name="Sun S."/>
            <person name="Shen X."/>
            <person name="Li Y."/>
            <person name="Li Y."/>
            <person name="Wang S."/>
            <person name="Li R."/>
            <person name="Zhang H."/>
            <person name="Shen G."/>
            <person name="Guo B."/>
            <person name="Wei J."/>
            <person name="Xu J."/>
            <person name="St-Pierre B."/>
            <person name="Chen S."/>
            <person name="Sun C."/>
        </authorList>
    </citation>
    <scope>NUCLEOTIDE SEQUENCE [LARGE SCALE GENOMIC DNA]</scope>
</reference>
<sequence length="836" mass="92795">MKERELKDKRKQKSKKIPLYIYISCTFTSQPNDLQGTFTPGSQFRFSNLSSSNLKQSHILIPVSAVEPVPDVNRADFQPYLDSISEHYSRFHDIQQHKSLEGQNSHFAGQGEALVACLREVPALYFKEDFRLEDGGTFKAACPFKTTSENLLLQEKLSQYLDTVELHLVKEISLRSSSFFEAQGQLEDLNDKILEGCSRIRALKETIRLVDSDLVGSARRIQEQNGRRTNLIALRNKLKLIQYVNQALSTLKLEYCVIKLTWQHSLEMYCQFARLRGKKKILRPNFNICLGPASFHELITSADCAGALDVTDDLQHLLEGDELTGMHCFRHLRDHVAASVDSINRIRRFNMDCRCQFYGEGDWSSKCALHFGSLVSLSSFPIGGTEFMRVSIYDPGRKDGSVTSATRAKAIMPTNGKEGQAKLPAVLRIYRDTLTSNMKTAIKAGVSELLPVLVAQSLGSDFVPGERIVDTDGAGSSLASRLRSLSPECFLQLLGAIFIIVRAHLVRASEVKKAIEWIMCNLDGHYAANSVAAAIAVGSAATETAQETNGQFNSLFSYPSQGNARENDASSPSNSSGNFRTDVLRENTEAVFAACDTAHQRWAKLLGVRVLIHPKLRLQEFLSVYNITQEFMNATEKISGRLGYSIRGTLQSQAKAFVETQHESRVSYSTGRLSMTKIRAILEQENWTEIDVPDEYQAIVTSLFGSESSITGPDNESADGLATRNREVLLRNDGSLLEEAGQSALVQNDERTDSIGASGDVAAHVSSSRLRGPVDNNHADPETSVAQSSDSNHKERGRTSLRTLSYKGIGYHMVNWLVFTLDSFPFSVSTSFYVPS</sequence>
<protein>
    <submittedName>
        <fullName evidence="1">Uncharacterized protein</fullName>
    </submittedName>
</protein>